<evidence type="ECO:0000313" key="3">
    <source>
        <dbReference type="Proteomes" id="UP001140979"/>
    </source>
</evidence>
<feature type="transmembrane region" description="Helical" evidence="1">
    <location>
        <begin position="219"/>
        <end position="245"/>
    </location>
</feature>
<protein>
    <submittedName>
        <fullName evidence="2">Uncharacterized protein</fullName>
    </submittedName>
</protein>
<feature type="transmembrane region" description="Helical" evidence="1">
    <location>
        <begin position="366"/>
        <end position="383"/>
    </location>
</feature>
<keyword evidence="1" id="KW-0472">Membrane</keyword>
<accession>A0A9X4EYJ8</accession>
<gene>
    <name evidence="2" type="ORF">L9W94_13420</name>
</gene>
<feature type="transmembrane region" description="Helical" evidence="1">
    <location>
        <begin position="190"/>
        <end position="207"/>
    </location>
</feature>
<keyword evidence="1" id="KW-1133">Transmembrane helix</keyword>
<feature type="transmembrane region" description="Helical" evidence="1">
    <location>
        <begin position="389"/>
        <end position="407"/>
    </location>
</feature>
<feature type="transmembrane region" description="Helical" evidence="1">
    <location>
        <begin position="16"/>
        <end position="40"/>
    </location>
</feature>
<keyword evidence="1" id="KW-0812">Transmembrane</keyword>
<dbReference type="EMBL" id="JAKNBA010000024">
    <property type="protein sequence ID" value="MDE1243128.1"/>
    <property type="molecule type" value="Genomic_DNA"/>
</dbReference>
<proteinExistence type="predicted"/>
<dbReference type="RefSeq" id="WP_171980210.1">
    <property type="nucleotide sequence ID" value="NZ_JAKNBA010000024.1"/>
</dbReference>
<dbReference type="Proteomes" id="UP001140979">
    <property type="component" value="Unassembled WGS sequence"/>
</dbReference>
<reference evidence="2" key="1">
    <citation type="submission" date="2022-02" db="EMBL/GenBank/DDBJ databases">
        <title>Emergence and expansion in Europe of a Vibrio aestuarianus clonal complex pathogenic for oysters.</title>
        <authorList>
            <person name="Mesnil A."/>
            <person name="Travers M.-A."/>
        </authorList>
    </citation>
    <scope>NUCLEOTIDE SEQUENCE</scope>
    <source>
        <strain evidence="2">19_064_11T1</strain>
    </source>
</reference>
<feature type="transmembrane region" description="Helical" evidence="1">
    <location>
        <begin position="252"/>
        <end position="273"/>
    </location>
</feature>
<organism evidence="2 3">
    <name type="scientific">Vibrio aestuarianus</name>
    <dbReference type="NCBI Taxonomy" id="28171"/>
    <lineage>
        <taxon>Bacteria</taxon>
        <taxon>Pseudomonadati</taxon>
        <taxon>Pseudomonadota</taxon>
        <taxon>Gammaproteobacteria</taxon>
        <taxon>Vibrionales</taxon>
        <taxon>Vibrionaceae</taxon>
        <taxon>Vibrio</taxon>
    </lineage>
</organism>
<feature type="transmembrane region" description="Helical" evidence="1">
    <location>
        <begin position="332"/>
        <end position="354"/>
    </location>
</feature>
<feature type="transmembrane region" description="Helical" evidence="1">
    <location>
        <begin position="101"/>
        <end position="124"/>
    </location>
</feature>
<evidence type="ECO:0000313" key="2">
    <source>
        <dbReference type="EMBL" id="MDE1243128.1"/>
    </source>
</evidence>
<name>A0A9X4EYJ8_9VIBR</name>
<comment type="caution">
    <text evidence="2">The sequence shown here is derived from an EMBL/GenBank/DDBJ whole genome shotgun (WGS) entry which is preliminary data.</text>
</comment>
<sequence>MNSLYSDDRVNEKDDLVITVFVLSLFCLGMNVYTVVYPIFKAGIMFGFAGMFLHFSCGARLIKYNLIVQCFIFLFFVWLFFGVLSSALNIDDDGRVLLLSLRYTVMLLLFIFISLIEKPVGYLFFRRYSQVMYYISLASLISFALNSFNITSSTELGLVDGRIYQSTFFNVYMSAVKFGEFTLTRFQSIFYEPGTYAFALLPVIYWYKFVEYKPFKFATLLFMLFLTFSVGAILTIIIVFFIFYFIRNPVRFIPYSLVFTGVFLLSLSIFPLFSDFLANKFGFGIYQGTHTSGGTRVEELRYVGESLTTTLGSGFAGLLNVETSEGNISVGLFQMVIYTGFFGAMALGVLHAILLSYSFKKLACKGRCSIFIGFTLLSFISMGLQRGTFMDGVLLMIIFSFLVRLGSDTYESIQR</sequence>
<dbReference type="AlphaFoldDB" id="A0A9X4EYJ8"/>
<evidence type="ECO:0000256" key="1">
    <source>
        <dbReference type="SAM" id="Phobius"/>
    </source>
</evidence>
<feature type="transmembrane region" description="Helical" evidence="1">
    <location>
        <begin position="61"/>
        <end position="81"/>
    </location>
</feature>